<dbReference type="GO" id="GO:0016036">
    <property type="term" value="P:cellular response to phosphate starvation"/>
    <property type="evidence" value="ECO:0007669"/>
    <property type="project" value="TreeGrafter"/>
</dbReference>
<dbReference type="InterPro" id="IPR036097">
    <property type="entry name" value="HisK_dim/P_sf"/>
</dbReference>
<dbReference type="SMART" id="SM00387">
    <property type="entry name" value="HATPase_c"/>
    <property type="match status" value="1"/>
</dbReference>
<keyword evidence="4" id="KW-0808">Transferase</keyword>
<name>A0A0G0ZAL8_9BACT</name>
<dbReference type="PANTHER" id="PTHR45453:SF1">
    <property type="entry name" value="PHOSPHATE REGULON SENSOR PROTEIN PHOR"/>
    <property type="match status" value="1"/>
</dbReference>
<dbReference type="GO" id="GO:0004721">
    <property type="term" value="F:phosphoprotein phosphatase activity"/>
    <property type="evidence" value="ECO:0007669"/>
    <property type="project" value="TreeGrafter"/>
</dbReference>
<dbReference type="SUPFAM" id="SSF47384">
    <property type="entry name" value="Homodimeric domain of signal transducing histidine kinase"/>
    <property type="match status" value="1"/>
</dbReference>
<dbReference type="Pfam" id="PF00512">
    <property type="entry name" value="HisKA"/>
    <property type="match status" value="1"/>
</dbReference>
<comment type="caution">
    <text evidence="9">The sequence shown here is derived from an EMBL/GenBank/DDBJ whole genome shotgun (WGS) entry which is preliminary data.</text>
</comment>
<dbReference type="InterPro" id="IPR003661">
    <property type="entry name" value="HisK_dim/P_dom"/>
</dbReference>
<dbReference type="CDD" id="cd00075">
    <property type="entry name" value="HATPase"/>
    <property type="match status" value="1"/>
</dbReference>
<keyword evidence="5 9" id="KW-0418">Kinase</keyword>
<keyword evidence="6" id="KW-0902">Two-component regulatory system</keyword>
<dbReference type="InterPro" id="IPR036890">
    <property type="entry name" value="HATPase_C_sf"/>
</dbReference>
<dbReference type="InterPro" id="IPR003594">
    <property type="entry name" value="HATPase_dom"/>
</dbReference>
<keyword evidence="7" id="KW-1133">Transmembrane helix</keyword>
<dbReference type="InterPro" id="IPR005467">
    <property type="entry name" value="His_kinase_dom"/>
</dbReference>
<dbReference type="PROSITE" id="PS50109">
    <property type="entry name" value="HIS_KIN"/>
    <property type="match status" value="1"/>
</dbReference>
<dbReference type="EMBL" id="LCDD01000031">
    <property type="protein sequence ID" value="KKS45684.1"/>
    <property type="molecule type" value="Genomic_DNA"/>
</dbReference>
<protein>
    <recommendedName>
        <fullName evidence="2">histidine kinase</fullName>
        <ecNumber evidence="2">2.7.13.3</ecNumber>
    </recommendedName>
</protein>
<keyword evidence="7" id="KW-0472">Membrane</keyword>
<evidence type="ECO:0000256" key="3">
    <source>
        <dbReference type="ARBA" id="ARBA00022553"/>
    </source>
</evidence>
<dbReference type="PRINTS" id="PR00344">
    <property type="entry name" value="BCTRLSENSOR"/>
</dbReference>
<comment type="catalytic activity">
    <reaction evidence="1">
        <text>ATP + protein L-histidine = ADP + protein N-phospho-L-histidine.</text>
        <dbReference type="EC" id="2.7.13.3"/>
    </reaction>
</comment>
<dbReference type="Pfam" id="PF02518">
    <property type="entry name" value="HATPase_c"/>
    <property type="match status" value="1"/>
</dbReference>
<evidence type="ECO:0000256" key="4">
    <source>
        <dbReference type="ARBA" id="ARBA00022679"/>
    </source>
</evidence>
<dbReference type="PANTHER" id="PTHR45453">
    <property type="entry name" value="PHOSPHATE REGULON SENSOR PROTEIN PHOR"/>
    <property type="match status" value="1"/>
</dbReference>
<evidence type="ECO:0000256" key="7">
    <source>
        <dbReference type="SAM" id="Phobius"/>
    </source>
</evidence>
<dbReference type="SMART" id="SM00388">
    <property type="entry name" value="HisKA"/>
    <property type="match status" value="1"/>
</dbReference>
<dbReference type="AlphaFoldDB" id="A0A0G0ZAL8"/>
<evidence type="ECO:0000256" key="6">
    <source>
        <dbReference type="ARBA" id="ARBA00023012"/>
    </source>
</evidence>
<dbReference type="Gene3D" id="1.10.287.130">
    <property type="match status" value="1"/>
</dbReference>
<sequence>MFHNARFKLTAWYLTIIMSVSLLFSAFIYKGADAELSRIERRQQIRVERFRAQFFGLPDFPEMFAPVSVDEIRERLLVALGIINGGILVLAGGAGFFLAGRTLRPIEEMVQEQNRFIADASHELRTPLTSIKTQTEVSLRDKKLTLTQAKSLLVSNLEEVDNLQSISDRLLELAQIEKPNYFVFAPLDFKSVVREAVAKIKPLAKQKQIAISYPHKSQMMDGDRIRLTEMLVIFLDNAVKYSQKKKSINLSSKITGQSLIVKVTDQGIGIDRQDLPHIFERFYRSDKARTNQYVSGYGLGLSIAKKIIDVHHGTIQVTTKKNQGSAFTITLPLKQPRNIL</sequence>
<dbReference type="GO" id="GO:0000155">
    <property type="term" value="F:phosphorelay sensor kinase activity"/>
    <property type="evidence" value="ECO:0007669"/>
    <property type="project" value="InterPro"/>
</dbReference>
<evidence type="ECO:0000256" key="2">
    <source>
        <dbReference type="ARBA" id="ARBA00012438"/>
    </source>
</evidence>
<feature type="transmembrane region" description="Helical" evidence="7">
    <location>
        <begin position="12"/>
        <end position="29"/>
    </location>
</feature>
<evidence type="ECO:0000313" key="9">
    <source>
        <dbReference type="EMBL" id="KKS45684.1"/>
    </source>
</evidence>
<dbReference type="EC" id="2.7.13.3" evidence="2"/>
<dbReference type="FunFam" id="3.30.565.10:FF:000006">
    <property type="entry name" value="Sensor histidine kinase WalK"/>
    <property type="match status" value="1"/>
</dbReference>
<feature type="domain" description="Histidine kinase" evidence="8">
    <location>
        <begin position="119"/>
        <end position="335"/>
    </location>
</feature>
<dbReference type="Gene3D" id="3.30.565.10">
    <property type="entry name" value="Histidine kinase-like ATPase, C-terminal domain"/>
    <property type="match status" value="1"/>
</dbReference>
<dbReference type="CDD" id="cd00082">
    <property type="entry name" value="HisKA"/>
    <property type="match status" value="1"/>
</dbReference>
<gene>
    <name evidence="9" type="ORF">UV09_C0031G0019</name>
</gene>
<accession>A0A0G0ZAL8</accession>
<dbReference type="Proteomes" id="UP000034320">
    <property type="component" value="Unassembled WGS sequence"/>
</dbReference>
<proteinExistence type="predicted"/>
<feature type="transmembrane region" description="Helical" evidence="7">
    <location>
        <begin position="76"/>
        <end position="99"/>
    </location>
</feature>
<dbReference type="GO" id="GO:0005886">
    <property type="term" value="C:plasma membrane"/>
    <property type="evidence" value="ECO:0007669"/>
    <property type="project" value="TreeGrafter"/>
</dbReference>
<dbReference type="InterPro" id="IPR004358">
    <property type="entry name" value="Sig_transdc_His_kin-like_C"/>
</dbReference>
<dbReference type="InterPro" id="IPR050351">
    <property type="entry name" value="BphY/WalK/GraS-like"/>
</dbReference>
<evidence type="ECO:0000313" key="10">
    <source>
        <dbReference type="Proteomes" id="UP000034320"/>
    </source>
</evidence>
<evidence type="ECO:0000256" key="1">
    <source>
        <dbReference type="ARBA" id="ARBA00000085"/>
    </source>
</evidence>
<keyword evidence="3" id="KW-0597">Phosphoprotein</keyword>
<reference evidence="9 10" key="1">
    <citation type="journal article" date="2015" name="Nature">
        <title>rRNA introns, odd ribosomes, and small enigmatic genomes across a large radiation of phyla.</title>
        <authorList>
            <person name="Brown C.T."/>
            <person name="Hug L.A."/>
            <person name="Thomas B.C."/>
            <person name="Sharon I."/>
            <person name="Castelle C.J."/>
            <person name="Singh A."/>
            <person name="Wilkins M.J."/>
            <person name="Williams K.H."/>
            <person name="Banfield J.F."/>
        </authorList>
    </citation>
    <scope>NUCLEOTIDE SEQUENCE [LARGE SCALE GENOMIC DNA]</scope>
</reference>
<keyword evidence="7" id="KW-0812">Transmembrane</keyword>
<evidence type="ECO:0000256" key="5">
    <source>
        <dbReference type="ARBA" id="ARBA00022777"/>
    </source>
</evidence>
<organism evidence="9 10">
    <name type="scientific">Candidatus Gottesmanbacteria bacterium GW2011_GWA2_42_18</name>
    <dbReference type="NCBI Taxonomy" id="1618442"/>
    <lineage>
        <taxon>Bacteria</taxon>
        <taxon>Candidatus Gottesmaniibacteriota</taxon>
    </lineage>
</organism>
<evidence type="ECO:0000259" key="8">
    <source>
        <dbReference type="PROSITE" id="PS50109"/>
    </source>
</evidence>
<dbReference type="SUPFAM" id="SSF55874">
    <property type="entry name" value="ATPase domain of HSP90 chaperone/DNA topoisomerase II/histidine kinase"/>
    <property type="match status" value="1"/>
</dbReference>